<dbReference type="OrthoDB" id="3520229at2759"/>
<dbReference type="EMBL" id="KN714764">
    <property type="protein sequence ID" value="KUI60998.1"/>
    <property type="molecule type" value="Genomic_DNA"/>
</dbReference>
<evidence type="ECO:0000313" key="3">
    <source>
        <dbReference type="Proteomes" id="UP000078576"/>
    </source>
</evidence>
<protein>
    <submittedName>
        <fullName evidence="2">Uncharacterized protein</fullName>
    </submittedName>
</protein>
<dbReference type="AlphaFoldDB" id="A0A194VAV3"/>
<keyword evidence="3" id="KW-1185">Reference proteome</keyword>
<evidence type="ECO:0000256" key="1">
    <source>
        <dbReference type="SAM" id="MobiDB-lite"/>
    </source>
</evidence>
<evidence type="ECO:0000313" key="2">
    <source>
        <dbReference type="EMBL" id="KUI60998.1"/>
    </source>
</evidence>
<dbReference type="Proteomes" id="UP000078576">
    <property type="component" value="Unassembled WGS sequence"/>
</dbReference>
<feature type="region of interest" description="Disordered" evidence="1">
    <location>
        <begin position="121"/>
        <end position="144"/>
    </location>
</feature>
<name>A0A194VAV3_CYTMA</name>
<proteinExistence type="predicted"/>
<accession>A0A194VAV3</accession>
<organism evidence="2 3">
    <name type="scientific">Cytospora mali</name>
    <name type="common">Apple Valsa canker fungus</name>
    <name type="synonym">Valsa mali</name>
    <dbReference type="NCBI Taxonomy" id="578113"/>
    <lineage>
        <taxon>Eukaryota</taxon>
        <taxon>Fungi</taxon>
        <taxon>Dikarya</taxon>
        <taxon>Ascomycota</taxon>
        <taxon>Pezizomycotina</taxon>
        <taxon>Sordariomycetes</taxon>
        <taxon>Sordariomycetidae</taxon>
        <taxon>Diaporthales</taxon>
        <taxon>Cytosporaceae</taxon>
        <taxon>Cytospora</taxon>
    </lineage>
</organism>
<sequence>MSSTSAISATSAASSAVATSTACTGSLVYDIPVQDASCAIQSGGNHTEIMSKCCGSADVVSYDNNCGLYCLAIGQSVGDITSCLFDNGAGYSEVFCRGTGNATASATASDTLATGASVVASGSGSSASKTGDSSSSSSSSSKSSANAAPGVAPLSGFSMTGFAVTGLLLSSVFLGALQL</sequence>
<reference evidence="3" key="1">
    <citation type="submission" date="2014-12" db="EMBL/GenBank/DDBJ databases">
        <title>Genome Sequence of Valsa Canker Pathogens Uncovers a Specific Adaption of Colonization on Woody Bark.</title>
        <authorList>
            <person name="Yin Z."/>
            <person name="Liu H."/>
            <person name="Gao X."/>
            <person name="Li Z."/>
            <person name="Song N."/>
            <person name="Ke X."/>
            <person name="Dai Q."/>
            <person name="Wu Y."/>
            <person name="Sun Y."/>
            <person name="Xu J.-R."/>
            <person name="Kang Z.K."/>
            <person name="Wang L."/>
            <person name="Huang L."/>
        </authorList>
    </citation>
    <scope>NUCLEOTIDE SEQUENCE [LARGE SCALE GENOMIC DNA]</scope>
    <source>
        <strain evidence="3">SXYL134</strain>
    </source>
</reference>
<dbReference type="STRING" id="694573.A0A194VAV3"/>
<gene>
    <name evidence="2" type="ORF">VP1G_08180</name>
</gene>